<feature type="domain" description="HAMP" evidence="12">
    <location>
        <begin position="169"/>
        <end position="224"/>
    </location>
</feature>
<keyword evidence="10" id="KW-0472">Membrane</keyword>
<dbReference type="SUPFAM" id="SSF55874">
    <property type="entry name" value="ATPase domain of HSP90 chaperone/DNA topoisomerase II/histidine kinase"/>
    <property type="match status" value="1"/>
</dbReference>
<dbReference type="InterPro" id="IPR003661">
    <property type="entry name" value="HisK_dim/P_dom"/>
</dbReference>
<dbReference type="SMART" id="SM00304">
    <property type="entry name" value="HAMP"/>
    <property type="match status" value="1"/>
</dbReference>
<dbReference type="Gene3D" id="1.10.8.500">
    <property type="entry name" value="HAMP domain in histidine kinase"/>
    <property type="match status" value="1"/>
</dbReference>
<keyword evidence="10" id="KW-1133">Transmembrane helix</keyword>
<dbReference type="CDD" id="cd00082">
    <property type="entry name" value="HisKA"/>
    <property type="match status" value="1"/>
</dbReference>
<dbReference type="EC" id="2.7.13.3" evidence="3"/>
<dbReference type="InterPro" id="IPR004358">
    <property type="entry name" value="Sig_transdc_His_kin-like_C"/>
</dbReference>
<evidence type="ECO:0000256" key="10">
    <source>
        <dbReference type="SAM" id="Phobius"/>
    </source>
</evidence>
<dbReference type="SMART" id="SM00388">
    <property type="entry name" value="HisKA"/>
    <property type="match status" value="1"/>
</dbReference>
<dbReference type="Gene3D" id="3.30.565.10">
    <property type="entry name" value="Histidine kinase-like ATPase, C-terminal domain"/>
    <property type="match status" value="1"/>
</dbReference>
<evidence type="ECO:0000256" key="6">
    <source>
        <dbReference type="ARBA" id="ARBA00022679"/>
    </source>
</evidence>
<dbReference type="GO" id="GO:0005524">
    <property type="term" value="F:ATP binding"/>
    <property type="evidence" value="ECO:0007669"/>
    <property type="project" value="UniProtKB-KW"/>
</dbReference>
<evidence type="ECO:0000256" key="4">
    <source>
        <dbReference type="ARBA" id="ARBA00022475"/>
    </source>
</evidence>
<evidence type="ECO:0000256" key="1">
    <source>
        <dbReference type="ARBA" id="ARBA00000085"/>
    </source>
</evidence>
<dbReference type="RefSeq" id="WP_349585111.1">
    <property type="nucleotide sequence ID" value="NZ_JBEFLD010000003.1"/>
</dbReference>
<evidence type="ECO:0000256" key="5">
    <source>
        <dbReference type="ARBA" id="ARBA00022553"/>
    </source>
</evidence>
<dbReference type="InterPro" id="IPR005467">
    <property type="entry name" value="His_kinase_dom"/>
</dbReference>
<dbReference type="CDD" id="cd06225">
    <property type="entry name" value="HAMP"/>
    <property type="match status" value="1"/>
</dbReference>
<keyword evidence="14" id="KW-1185">Reference proteome</keyword>
<keyword evidence="8" id="KW-0418">Kinase</keyword>
<feature type="domain" description="Histidine kinase" evidence="11">
    <location>
        <begin position="232"/>
        <end position="446"/>
    </location>
</feature>
<sequence length="446" mass="48730">MGRLFWKCFLILLLFIAVTVGSIIGATSLWRWAMPQAERSFEAEKLELVFNGIATALANHETRTARQLLQGWPHSSELPSPYVLDASGRELLGRTLPAADIASARQRAARQQPFSRDIASTDGSRYLLFVRGDDLARMLRFAHIKPPPALLPISTAILISLLCSALLAWRAAKPIRQLSWAFQKLAAGRLDTRIGRRLGRGRDEIGDLASEFDGMAQQLQQLVGAQRRLLHDVSHELRSPLARLQAAIGLARQRPDPARLDNTLERIEREVVRVDTLVGELLTLARLEAGSGTVARERVDLVELLAAIADDAQFEAQALGRDVSFSSDGEFVAEVGAELLYRAFENVIRNAVKYTAAGTRVDILAHSSADALQISVADRGPGVPQHALQDMFEPFLRVGEDGQDSSGFGLGLAIARRAVESHGGSITALPRDGGGLEVRIMLPRQP</sequence>
<keyword evidence="9 13" id="KW-0067">ATP-binding</keyword>
<evidence type="ECO:0000259" key="11">
    <source>
        <dbReference type="PROSITE" id="PS50109"/>
    </source>
</evidence>
<dbReference type="InterPro" id="IPR003660">
    <property type="entry name" value="HAMP_dom"/>
</dbReference>
<dbReference type="SMART" id="SM00387">
    <property type="entry name" value="HATPase_c"/>
    <property type="match status" value="1"/>
</dbReference>
<dbReference type="Gene3D" id="1.10.287.130">
    <property type="match status" value="1"/>
</dbReference>
<dbReference type="InterPro" id="IPR036097">
    <property type="entry name" value="HisK_dim/P_sf"/>
</dbReference>
<keyword evidence="4" id="KW-1003">Cell membrane</keyword>
<keyword evidence="6" id="KW-0808">Transferase</keyword>
<dbReference type="Pfam" id="PF00512">
    <property type="entry name" value="HisKA"/>
    <property type="match status" value="1"/>
</dbReference>
<gene>
    <name evidence="13" type="ORF">ABNW52_05415</name>
</gene>
<evidence type="ECO:0000256" key="9">
    <source>
        <dbReference type="ARBA" id="ARBA00022840"/>
    </source>
</evidence>
<dbReference type="SUPFAM" id="SSF47384">
    <property type="entry name" value="Homodimeric domain of signal transducing histidine kinase"/>
    <property type="match status" value="1"/>
</dbReference>
<evidence type="ECO:0000256" key="3">
    <source>
        <dbReference type="ARBA" id="ARBA00012438"/>
    </source>
</evidence>
<dbReference type="PROSITE" id="PS50109">
    <property type="entry name" value="HIS_KIN"/>
    <property type="match status" value="1"/>
</dbReference>
<dbReference type="EMBL" id="JBEFLD010000003">
    <property type="protein sequence ID" value="MEQ6290054.1"/>
    <property type="molecule type" value="Genomic_DNA"/>
</dbReference>
<dbReference type="Proteomes" id="UP001433638">
    <property type="component" value="Unassembled WGS sequence"/>
</dbReference>
<dbReference type="PANTHER" id="PTHR44936">
    <property type="entry name" value="SENSOR PROTEIN CREC"/>
    <property type="match status" value="1"/>
</dbReference>
<comment type="catalytic activity">
    <reaction evidence="1">
        <text>ATP + protein L-histidine = ADP + protein N-phospho-L-histidine.</text>
        <dbReference type="EC" id="2.7.13.3"/>
    </reaction>
</comment>
<dbReference type="PRINTS" id="PR00344">
    <property type="entry name" value="BCTRLSENSOR"/>
</dbReference>
<protein>
    <recommendedName>
        <fullName evidence="3">histidine kinase</fullName>
        <ecNumber evidence="3">2.7.13.3</ecNumber>
    </recommendedName>
</protein>
<feature type="transmembrane region" description="Helical" evidence="10">
    <location>
        <begin position="149"/>
        <end position="169"/>
    </location>
</feature>
<dbReference type="PANTHER" id="PTHR44936:SF10">
    <property type="entry name" value="SENSOR PROTEIN RSTB"/>
    <property type="match status" value="1"/>
</dbReference>
<evidence type="ECO:0000256" key="2">
    <source>
        <dbReference type="ARBA" id="ARBA00004651"/>
    </source>
</evidence>
<name>A0ABV1M536_9NEIS</name>
<dbReference type="SUPFAM" id="SSF158472">
    <property type="entry name" value="HAMP domain-like"/>
    <property type="match status" value="1"/>
</dbReference>
<organism evidence="13 14">
    <name type="scientific">Vogesella oryzagri</name>
    <dbReference type="NCBI Taxonomy" id="3160864"/>
    <lineage>
        <taxon>Bacteria</taxon>
        <taxon>Pseudomonadati</taxon>
        <taxon>Pseudomonadota</taxon>
        <taxon>Betaproteobacteria</taxon>
        <taxon>Neisseriales</taxon>
        <taxon>Chromobacteriaceae</taxon>
        <taxon>Vogesella</taxon>
    </lineage>
</organism>
<keyword evidence="7" id="KW-0547">Nucleotide-binding</keyword>
<dbReference type="InterPro" id="IPR036890">
    <property type="entry name" value="HATPase_C_sf"/>
</dbReference>
<keyword evidence="10" id="KW-0812">Transmembrane</keyword>
<accession>A0ABV1M536</accession>
<dbReference type="Pfam" id="PF00672">
    <property type="entry name" value="HAMP"/>
    <property type="match status" value="1"/>
</dbReference>
<proteinExistence type="predicted"/>
<evidence type="ECO:0000313" key="13">
    <source>
        <dbReference type="EMBL" id="MEQ6290054.1"/>
    </source>
</evidence>
<reference evidence="13" key="1">
    <citation type="submission" date="2024-06" db="EMBL/GenBank/DDBJ databases">
        <title>Genome sequence of Vogesella sp. MAHUQ-64.</title>
        <authorList>
            <person name="Huq M.A."/>
        </authorList>
    </citation>
    <scope>NUCLEOTIDE SEQUENCE</scope>
    <source>
        <strain evidence="13">MAHUQ-64</strain>
    </source>
</reference>
<evidence type="ECO:0000256" key="7">
    <source>
        <dbReference type="ARBA" id="ARBA00022741"/>
    </source>
</evidence>
<evidence type="ECO:0000313" key="14">
    <source>
        <dbReference type="Proteomes" id="UP001433638"/>
    </source>
</evidence>
<keyword evidence="5" id="KW-0597">Phosphoprotein</keyword>
<evidence type="ECO:0000256" key="8">
    <source>
        <dbReference type="ARBA" id="ARBA00022777"/>
    </source>
</evidence>
<dbReference type="InterPro" id="IPR050980">
    <property type="entry name" value="2C_sensor_his_kinase"/>
</dbReference>
<dbReference type="InterPro" id="IPR003594">
    <property type="entry name" value="HATPase_dom"/>
</dbReference>
<dbReference type="PROSITE" id="PS50885">
    <property type="entry name" value="HAMP"/>
    <property type="match status" value="1"/>
</dbReference>
<comment type="subcellular location">
    <subcellularLocation>
        <location evidence="2">Cell membrane</location>
        <topology evidence="2">Multi-pass membrane protein</topology>
    </subcellularLocation>
</comment>
<evidence type="ECO:0000259" key="12">
    <source>
        <dbReference type="PROSITE" id="PS50885"/>
    </source>
</evidence>
<dbReference type="Pfam" id="PF02518">
    <property type="entry name" value="HATPase_c"/>
    <property type="match status" value="1"/>
</dbReference>
<comment type="caution">
    <text evidence="13">The sequence shown here is derived from an EMBL/GenBank/DDBJ whole genome shotgun (WGS) entry which is preliminary data.</text>
</comment>